<dbReference type="EMBL" id="JAXOVC010000001">
    <property type="protein sequence ID" value="KAK4508760.1"/>
    <property type="molecule type" value="Genomic_DNA"/>
</dbReference>
<accession>A0ABR0F4Z7</accession>
<keyword evidence="3" id="KW-1185">Reference proteome</keyword>
<dbReference type="Proteomes" id="UP001305779">
    <property type="component" value="Unassembled WGS sequence"/>
</dbReference>
<dbReference type="Pfam" id="PF17187">
    <property type="entry name" value="Svf1_C"/>
    <property type="match status" value="1"/>
</dbReference>
<evidence type="ECO:0000313" key="3">
    <source>
        <dbReference type="Proteomes" id="UP001305779"/>
    </source>
</evidence>
<evidence type="ECO:0000313" key="2">
    <source>
        <dbReference type="EMBL" id="KAK4508760.1"/>
    </source>
</evidence>
<name>A0ABR0F4Z7_ZASCE</name>
<sequence length="334" mass="36835">MFDWAKNAVGLVDKHHGASALHSVKGQTDEVPFTLTEKQDERWNIISSTCLESKTFYMTTDTGRLALVQVQFTNVLSSASNVKTTVQFGVKLFSDDSSEPHLWNLATVSDFSFPNDKYDFVSSQCAMKLSGDGKTYTVKSTVKNPDCTVDLKFTQMAPPFVVGKDGTTHFGDIKKPSGKMKHKFWPRSPTFSALSMEFTTPSSYDSTVVSVGCVAVDGKLILANANSTATHVITKHDPDSDLPEPKAITYTWSDKSDDGLEISAEIRAAFPEQRMDRIDVMDEMPKLLRGIVVGATGVQPFIYQNGPWAKIVVDNGGEIKEEEGRLYCEAIFIT</sequence>
<dbReference type="InterPro" id="IPR051385">
    <property type="entry name" value="Ceramide-binding_SVF1"/>
</dbReference>
<organism evidence="2 3">
    <name type="scientific">Zasmidium cellare</name>
    <name type="common">Wine cellar mold</name>
    <name type="synonym">Racodium cellare</name>
    <dbReference type="NCBI Taxonomy" id="395010"/>
    <lineage>
        <taxon>Eukaryota</taxon>
        <taxon>Fungi</taxon>
        <taxon>Dikarya</taxon>
        <taxon>Ascomycota</taxon>
        <taxon>Pezizomycotina</taxon>
        <taxon>Dothideomycetes</taxon>
        <taxon>Dothideomycetidae</taxon>
        <taxon>Mycosphaerellales</taxon>
        <taxon>Mycosphaerellaceae</taxon>
        <taxon>Zasmidium</taxon>
    </lineage>
</organism>
<protein>
    <recommendedName>
        <fullName evidence="1">Svf1-like C-terminal domain-containing protein</fullName>
    </recommendedName>
</protein>
<proteinExistence type="predicted"/>
<feature type="domain" description="Svf1-like C-terminal" evidence="1">
    <location>
        <begin position="188"/>
        <end position="333"/>
    </location>
</feature>
<reference evidence="2 3" key="1">
    <citation type="journal article" date="2023" name="G3 (Bethesda)">
        <title>A chromosome-level genome assembly of Zasmidium syzygii isolated from banana leaves.</title>
        <authorList>
            <person name="van Westerhoven A.C."/>
            <person name="Mehrabi R."/>
            <person name="Talebi R."/>
            <person name="Steentjes M.B.F."/>
            <person name="Corcolon B."/>
            <person name="Chong P.A."/>
            <person name="Kema G.H.J."/>
            <person name="Seidl M.F."/>
        </authorList>
    </citation>
    <scope>NUCLEOTIDE SEQUENCE [LARGE SCALE GENOMIC DNA]</scope>
    <source>
        <strain evidence="2 3">P124</strain>
    </source>
</reference>
<dbReference type="PANTHER" id="PTHR47107:SF1">
    <property type="entry name" value="CERAMIDE-BINDING PROTEIN SVF1-RELATED"/>
    <property type="match status" value="1"/>
</dbReference>
<gene>
    <name evidence="2" type="ORF">PRZ48_002499</name>
</gene>
<comment type="caution">
    <text evidence="2">The sequence shown here is derived from an EMBL/GenBank/DDBJ whole genome shotgun (WGS) entry which is preliminary data.</text>
</comment>
<evidence type="ECO:0000259" key="1">
    <source>
        <dbReference type="Pfam" id="PF17187"/>
    </source>
</evidence>
<dbReference type="SUPFAM" id="SSF159245">
    <property type="entry name" value="AttH-like"/>
    <property type="match status" value="1"/>
</dbReference>
<dbReference type="InterPro" id="IPR033394">
    <property type="entry name" value="Svf1-like_C"/>
</dbReference>
<dbReference type="PANTHER" id="PTHR47107">
    <property type="entry name" value="SVF1-LIKE PROTEIN YDR222W-RELATED"/>
    <property type="match status" value="1"/>
</dbReference>